<dbReference type="EMBL" id="GBRH01234861">
    <property type="protein sequence ID" value="JAD63034.1"/>
    <property type="molecule type" value="Transcribed_RNA"/>
</dbReference>
<evidence type="ECO:0000256" key="3">
    <source>
        <dbReference type="SAM" id="Coils"/>
    </source>
</evidence>
<reference evidence="7" key="2">
    <citation type="journal article" date="2015" name="Data Brief">
        <title>Shoot transcriptome of the giant reed, Arundo donax.</title>
        <authorList>
            <person name="Barrero R.A."/>
            <person name="Guerrero F.D."/>
            <person name="Moolhuijzen P."/>
            <person name="Goolsby J.A."/>
            <person name="Tidwell J."/>
            <person name="Bellgard S.E."/>
            <person name="Bellgard M.I."/>
        </authorList>
    </citation>
    <scope>NUCLEOTIDE SEQUENCE</scope>
    <source>
        <tissue evidence="7">Shoot tissue taken approximately 20 cm above the soil surface</tissue>
    </source>
</reference>
<dbReference type="Gene3D" id="1.10.8.430">
    <property type="entry name" value="Helical domain of apoptotic protease-activating factors"/>
    <property type="match status" value="1"/>
</dbReference>
<dbReference type="Pfam" id="PF00931">
    <property type="entry name" value="NB-ARC"/>
    <property type="match status" value="1"/>
</dbReference>
<dbReference type="Gene3D" id="3.80.10.10">
    <property type="entry name" value="Ribonuclease Inhibitor"/>
    <property type="match status" value="1"/>
</dbReference>
<dbReference type="PRINTS" id="PR00364">
    <property type="entry name" value="DISEASERSIST"/>
</dbReference>
<dbReference type="InterPro" id="IPR002182">
    <property type="entry name" value="NB-ARC"/>
</dbReference>
<dbReference type="Pfam" id="PF23598">
    <property type="entry name" value="LRR_14"/>
    <property type="match status" value="1"/>
</dbReference>
<dbReference type="PANTHER" id="PTHR23155">
    <property type="entry name" value="DISEASE RESISTANCE PROTEIN RP"/>
    <property type="match status" value="1"/>
</dbReference>
<dbReference type="Gene3D" id="3.40.50.300">
    <property type="entry name" value="P-loop containing nucleotide triphosphate hydrolases"/>
    <property type="match status" value="1"/>
</dbReference>
<keyword evidence="2" id="KW-0611">Plant defense</keyword>
<dbReference type="FunFam" id="1.10.10.10:FF:000322">
    <property type="entry name" value="Probable disease resistance protein At1g63360"/>
    <property type="match status" value="1"/>
</dbReference>
<dbReference type="InterPro" id="IPR058922">
    <property type="entry name" value="WHD_DRP"/>
</dbReference>
<dbReference type="GO" id="GO:0042742">
    <property type="term" value="P:defense response to bacterium"/>
    <property type="evidence" value="ECO:0007669"/>
    <property type="project" value="UniProtKB-ARBA"/>
</dbReference>
<evidence type="ECO:0000313" key="7">
    <source>
        <dbReference type="EMBL" id="JAD63034.1"/>
    </source>
</evidence>
<dbReference type="Gene3D" id="1.10.10.10">
    <property type="entry name" value="Winged helix-like DNA-binding domain superfamily/Winged helix DNA-binding domain"/>
    <property type="match status" value="1"/>
</dbReference>
<sequence length="763" mass="87274">MSMLSPPEGDDKSTMKKVSIVGLGGLGKTTLAKVVYDRLKADFNCAAFIPIGRNPDLKKVFQDILIDLDKQQYTINVDLRMLNERQLIDELRKFLKNKRYFFVIDDIWDMLSWKTIEYALYDNNLGSRMIITTRNNDVAERVGGSYKLKPLTCESSKRLFYGRIFGSEDQCPGQFVEVSEKILKKCGGVPLAIVTISSLLANKNSTTEWYEVCDSIGSGLEDNPDMNDMRKILSLSYYDLPSHLKTCLLYLSIFPEDYLIRKNQLIRKWIAEDFVQQGQNGNNLSEIGESYFNELINRSMMQPTLLNEEGMPQACFVHDVVLDLICSLSREENFVTILDNNKQETCSRSKVHRLSLQKTTGGPTMSLSQVRSFTIFTPSIDSMPSLSCFRVLRVLDLESCISLGKSGPANLRYMGNLLHLRYLGLRGTRYVGELPVEIGQLQFLQTLDIQGTEIEELPRTISKLRQLTYLNVEWCTRLRSWMKNLTSLEELSPVIVRVDRDSATEIVEALGYLTQLRVLHIKIEMGQEGLDESAAKTLVNSLGNLRKVQHLEITDFTRGADLMLQGWAPPSHLRRLIFRLIQMRTDGRTFSTLPPWLNPASLPLLSYLHIAVRQVRREDVQILRTLPTLRYLWLGATGLIEERLVGERFMISADAFPRAKECVFLYFVTVPSMFPQGAMRMVRRLWFSLRTWDFSNGDLNLDDLAIGHLPALEHIDAEIYSKKIDNLDEVVMKLEKALRQAADVHPNHPSINTFRRLARGRGW</sequence>
<feature type="domain" description="Disease resistance R13L4/SHOC-2-like LRR" evidence="6">
    <location>
        <begin position="369"/>
        <end position="751"/>
    </location>
</feature>
<dbReference type="GO" id="GO:0009626">
    <property type="term" value="P:plant-type hypersensitive response"/>
    <property type="evidence" value="ECO:0007669"/>
    <property type="project" value="UniProtKB-ARBA"/>
</dbReference>
<dbReference type="Pfam" id="PF23559">
    <property type="entry name" value="WHD_DRP"/>
    <property type="match status" value="1"/>
</dbReference>
<dbReference type="SUPFAM" id="SSF52047">
    <property type="entry name" value="RNI-like"/>
    <property type="match status" value="1"/>
</dbReference>
<dbReference type="InterPro" id="IPR055414">
    <property type="entry name" value="LRR_R13L4/SHOC2-like"/>
</dbReference>
<dbReference type="AlphaFoldDB" id="A0A0A9BGF2"/>
<keyword evidence="3" id="KW-0175">Coiled coil</keyword>
<feature type="domain" description="NB-ARC" evidence="4">
    <location>
        <begin position="15"/>
        <end position="150"/>
    </location>
</feature>
<name>A0A0A9BGF2_ARUDO</name>
<evidence type="ECO:0000259" key="4">
    <source>
        <dbReference type="Pfam" id="PF00931"/>
    </source>
</evidence>
<organism evidence="7">
    <name type="scientific">Arundo donax</name>
    <name type="common">Giant reed</name>
    <name type="synonym">Donax arundinaceus</name>
    <dbReference type="NCBI Taxonomy" id="35708"/>
    <lineage>
        <taxon>Eukaryota</taxon>
        <taxon>Viridiplantae</taxon>
        <taxon>Streptophyta</taxon>
        <taxon>Embryophyta</taxon>
        <taxon>Tracheophyta</taxon>
        <taxon>Spermatophyta</taxon>
        <taxon>Magnoliopsida</taxon>
        <taxon>Liliopsida</taxon>
        <taxon>Poales</taxon>
        <taxon>Poaceae</taxon>
        <taxon>PACMAD clade</taxon>
        <taxon>Arundinoideae</taxon>
        <taxon>Arundineae</taxon>
        <taxon>Arundo</taxon>
    </lineage>
</organism>
<reference evidence="7" key="1">
    <citation type="submission" date="2014-09" db="EMBL/GenBank/DDBJ databases">
        <authorList>
            <person name="Magalhaes I.L.F."/>
            <person name="Oliveira U."/>
            <person name="Santos F.R."/>
            <person name="Vidigal T.H.D.A."/>
            <person name="Brescovit A.D."/>
            <person name="Santos A.J."/>
        </authorList>
    </citation>
    <scope>NUCLEOTIDE SEQUENCE</scope>
    <source>
        <tissue evidence="7">Shoot tissue taken approximately 20 cm above the soil surface</tissue>
    </source>
</reference>
<keyword evidence="1" id="KW-0677">Repeat</keyword>
<dbReference type="SUPFAM" id="SSF52540">
    <property type="entry name" value="P-loop containing nucleoside triphosphate hydrolases"/>
    <property type="match status" value="1"/>
</dbReference>
<protein>
    <submittedName>
        <fullName evidence="7">Uncharacterized protein</fullName>
    </submittedName>
</protein>
<dbReference type="GO" id="GO:0002758">
    <property type="term" value="P:innate immune response-activating signaling pathway"/>
    <property type="evidence" value="ECO:0007669"/>
    <property type="project" value="UniProtKB-ARBA"/>
</dbReference>
<proteinExistence type="predicted"/>
<evidence type="ECO:0000259" key="6">
    <source>
        <dbReference type="Pfam" id="PF23598"/>
    </source>
</evidence>
<dbReference type="InterPro" id="IPR032675">
    <property type="entry name" value="LRR_dom_sf"/>
</dbReference>
<dbReference type="InterPro" id="IPR042197">
    <property type="entry name" value="Apaf_helical"/>
</dbReference>
<dbReference type="PANTHER" id="PTHR23155:SF1116">
    <property type="entry name" value="OS12G0273300 PROTEIN"/>
    <property type="match status" value="1"/>
</dbReference>
<accession>A0A0A9BGF2</accession>
<feature type="domain" description="Disease resistance protein winged helix" evidence="5">
    <location>
        <begin position="253"/>
        <end position="325"/>
    </location>
</feature>
<dbReference type="GO" id="GO:0043531">
    <property type="term" value="F:ADP binding"/>
    <property type="evidence" value="ECO:0007669"/>
    <property type="project" value="InterPro"/>
</dbReference>
<evidence type="ECO:0000256" key="1">
    <source>
        <dbReference type="ARBA" id="ARBA00022737"/>
    </source>
</evidence>
<evidence type="ECO:0000259" key="5">
    <source>
        <dbReference type="Pfam" id="PF23559"/>
    </source>
</evidence>
<dbReference type="InterPro" id="IPR044974">
    <property type="entry name" value="Disease_R_plants"/>
</dbReference>
<feature type="coiled-coil region" evidence="3">
    <location>
        <begin position="717"/>
        <end position="744"/>
    </location>
</feature>
<dbReference type="InterPro" id="IPR027417">
    <property type="entry name" value="P-loop_NTPase"/>
</dbReference>
<evidence type="ECO:0000256" key="2">
    <source>
        <dbReference type="ARBA" id="ARBA00022821"/>
    </source>
</evidence>
<dbReference type="InterPro" id="IPR036388">
    <property type="entry name" value="WH-like_DNA-bd_sf"/>
</dbReference>